<dbReference type="AlphaFoldDB" id="A0A075MUJ0"/>
<keyword evidence="3" id="KW-1185">Reference proteome</keyword>
<gene>
    <name evidence="2" type="ORF">NTE_00903</name>
</gene>
<feature type="transmembrane region" description="Helical" evidence="1">
    <location>
        <begin position="154"/>
        <end position="176"/>
    </location>
</feature>
<dbReference type="Proteomes" id="UP000028194">
    <property type="component" value="Chromosome"/>
</dbReference>
<dbReference type="EMBL" id="CP007174">
    <property type="protein sequence ID" value="AIF82979.1"/>
    <property type="molecule type" value="Genomic_DNA"/>
</dbReference>
<organism evidence="2 3">
    <name type="scientific">Candidatus Nitrososphaera evergladensis SR1</name>
    <dbReference type="NCBI Taxonomy" id="1459636"/>
    <lineage>
        <taxon>Archaea</taxon>
        <taxon>Nitrososphaerota</taxon>
        <taxon>Nitrososphaeria</taxon>
        <taxon>Nitrososphaerales</taxon>
        <taxon>Nitrososphaeraceae</taxon>
        <taxon>Nitrososphaera</taxon>
    </lineage>
</organism>
<feature type="transmembrane region" description="Helical" evidence="1">
    <location>
        <begin position="60"/>
        <end position="83"/>
    </location>
</feature>
<sequence length="199" mass="21048">MSRVGNEKDKWTKRFMAAAIVQGAIVAGLTIFLLLSQISFLKPEISRVIAGGGAGTWFTFGYVMYIIIGVIGVAVSALFYHYLENVVGKRMQKGADVLAWVHLILMNIGTVATMGMLMYAGYIGGASMLPQSVGGKGYNAGQAHEILAPFVEPISATVIMIVIGVIAGGAGFLLTYSSTSSGRESFSERRRGKGATEAA</sequence>
<dbReference type="SUPFAM" id="SSF81442">
    <property type="entry name" value="Cytochrome c oxidase subunit I-like"/>
    <property type="match status" value="1"/>
</dbReference>
<keyword evidence="1" id="KW-1133">Transmembrane helix</keyword>
<evidence type="ECO:0000256" key="1">
    <source>
        <dbReference type="SAM" id="Phobius"/>
    </source>
</evidence>
<name>A0A075MUJ0_9ARCH</name>
<dbReference type="HOGENOM" id="CLU_117038_0_0_2"/>
<evidence type="ECO:0000313" key="2">
    <source>
        <dbReference type="EMBL" id="AIF82979.1"/>
    </source>
</evidence>
<dbReference type="KEGG" id="nev:NTE_00903"/>
<dbReference type="eggNOG" id="arCOG10856">
    <property type="taxonomic scope" value="Archaea"/>
</dbReference>
<proteinExistence type="predicted"/>
<reference evidence="2 3" key="1">
    <citation type="journal article" date="2014" name="PLoS ONE">
        <title>Genome Sequence of Candidatus Nitrososphaera evergladensis from Group I.1b Enriched from Everglades Soil Reveals Novel Genomic Features of the Ammonia-Oxidizing Archaea.</title>
        <authorList>
            <person name="Zhalnina K.V."/>
            <person name="Dias R."/>
            <person name="Leonard M.T."/>
            <person name="Dorr de Quadros P."/>
            <person name="Camargo F.A."/>
            <person name="Drew J.C."/>
            <person name="Farmerie W.G."/>
            <person name="Daroub S.H."/>
            <person name="Triplett E.W."/>
        </authorList>
    </citation>
    <scope>NUCLEOTIDE SEQUENCE [LARGE SCALE GENOMIC DNA]</scope>
    <source>
        <strain evidence="2 3">SR1</strain>
    </source>
</reference>
<evidence type="ECO:0000313" key="3">
    <source>
        <dbReference type="Proteomes" id="UP000028194"/>
    </source>
</evidence>
<feature type="transmembrane region" description="Helical" evidence="1">
    <location>
        <begin position="95"/>
        <end position="122"/>
    </location>
</feature>
<feature type="transmembrane region" description="Helical" evidence="1">
    <location>
        <begin position="15"/>
        <end position="40"/>
    </location>
</feature>
<dbReference type="Gene3D" id="1.20.210.10">
    <property type="entry name" value="Cytochrome c oxidase-like, subunit I domain"/>
    <property type="match status" value="1"/>
</dbReference>
<protein>
    <submittedName>
        <fullName evidence="2">Uncharacterized protein</fullName>
    </submittedName>
</protein>
<keyword evidence="1" id="KW-0812">Transmembrane</keyword>
<accession>A0A075MUJ0</accession>
<keyword evidence="1" id="KW-0472">Membrane</keyword>
<dbReference type="InterPro" id="IPR036927">
    <property type="entry name" value="Cyt_c_oxase-like_su1_sf"/>
</dbReference>